<sequence length="92" mass="10136">MKVELPPEPVHFVNRDDEQERALRAVAQWRGRSRPLVLSLSGPGGLGKTELAVLIARSLGTRYPFTDGTLSIDLDDFRADGGWTQVTCSHTC</sequence>
<dbReference type="InterPro" id="IPR027417">
    <property type="entry name" value="P-loop_NTPase"/>
</dbReference>
<dbReference type="SUPFAM" id="SSF52540">
    <property type="entry name" value="P-loop containing nucleoside triphosphate hydrolases"/>
    <property type="match status" value="1"/>
</dbReference>
<dbReference type="EMBL" id="BAABJR010000023">
    <property type="protein sequence ID" value="GAA5215924.1"/>
    <property type="molecule type" value="Genomic_DNA"/>
</dbReference>
<gene>
    <name evidence="1" type="ORF">GCM10023323_66900</name>
</gene>
<organism evidence="1 2">
    <name type="scientific">Streptomyces thinghirensis</name>
    <dbReference type="NCBI Taxonomy" id="551547"/>
    <lineage>
        <taxon>Bacteria</taxon>
        <taxon>Bacillati</taxon>
        <taxon>Actinomycetota</taxon>
        <taxon>Actinomycetes</taxon>
        <taxon>Kitasatosporales</taxon>
        <taxon>Streptomycetaceae</taxon>
        <taxon>Streptomyces</taxon>
    </lineage>
</organism>
<evidence type="ECO:0000313" key="2">
    <source>
        <dbReference type="Proteomes" id="UP001499878"/>
    </source>
</evidence>
<dbReference type="Gene3D" id="3.40.50.300">
    <property type="entry name" value="P-loop containing nucleotide triphosphate hydrolases"/>
    <property type="match status" value="1"/>
</dbReference>
<evidence type="ECO:0000313" key="1">
    <source>
        <dbReference type="EMBL" id="GAA5215924.1"/>
    </source>
</evidence>
<reference evidence="2" key="1">
    <citation type="journal article" date="2019" name="Int. J. Syst. Evol. Microbiol.">
        <title>The Global Catalogue of Microorganisms (GCM) 10K type strain sequencing project: providing services to taxonomists for standard genome sequencing and annotation.</title>
        <authorList>
            <consortium name="The Broad Institute Genomics Platform"/>
            <consortium name="The Broad Institute Genome Sequencing Center for Infectious Disease"/>
            <person name="Wu L."/>
            <person name="Ma J."/>
        </authorList>
    </citation>
    <scope>NUCLEOTIDE SEQUENCE [LARGE SCALE GENOMIC DNA]</scope>
    <source>
        <strain evidence="2">JCM 18306</strain>
    </source>
</reference>
<proteinExistence type="predicted"/>
<accession>A0ABP9TEX9</accession>
<dbReference type="Proteomes" id="UP001499878">
    <property type="component" value="Unassembled WGS sequence"/>
</dbReference>
<comment type="caution">
    <text evidence="1">The sequence shown here is derived from an EMBL/GenBank/DDBJ whole genome shotgun (WGS) entry which is preliminary data.</text>
</comment>
<evidence type="ECO:0008006" key="3">
    <source>
        <dbReference type="Google" id="ProtNLM"/>
    </source>
</evidence>
<name>A0ABP9TEX9_9ACTN</name>
<protein>
    <recommendedName>
        <fullName evidence="3">ATP-binding protein</fullName>
    </recommendedName>
</protein>
<dbReference type="RefSeq" id="WP_345636977.1">
    <property type="nucleotide sequence ID" value="NZ_BAABJR010000023.1"/>
</dbReference>
<keyword evidence="2" id="KW-1185">Reference proteome</keyword>